<gene>
    <name evidence="1" type="ORF">B296_00041700</name>
</gene>
<dbReference type="EMBL" id="AMZH03023300">
    <property type="protein sequence ID" value="RRT36657.1"/>
    <property type="molecule type" value="Genomic_DNA"/>
</dbReference>
<evidence type="ECO:0000313" key="1">
    <source>
        <dbReference type="EMBL" id="RRT36657.1"/>
    </source>
</evidence>
<evidence type="ECO:0000313" key="2">
    <source>
        <dbReference type="Proteomes" id="UP000287651"/>
    </source>
</evidence>
<name>A0A426XB08_ENSVE</name>
<proteinExistence type="predicted"/>
<sequence length="98" mass="10677">MMWLGTRQECVRSSPGYRELARMAQGSSPEEDRDLLEDCRGFNHDGISYISYMNPGSSLDIGQGLDDAVGAHRAFARTSPKVSGILLGTCWEIAGGRP</sequence>
<dbReference type="Proteomes" id="UP000287651">
    <property type="component" value="Unassembled WGS sequence"/>
</dbReference>
<organism evidence="1 2">
    <name type="scientific">Ensete ventricosum</name>
    <name type="common">Abyssinian banana</name>
    <name type="synonym">Musa ensete</name>
    <dbReference type="NCBI Taxonomy" id="4639"/>
    <lineage>
        <taxon>Eukaryota</taxon>
        <taxon>Viridiplantae</taxon>
        <taxon>Streptophyta</taxon>
        <taxon>Embryophyta</taxon>
        <taxon>Tracheophyta</taxon>
        <taxon>Spermatophyta</taxon>
        <taxon>Magnoliopsida</taxon>
        <taxon>Liliopsida</taxon>
        <taxon>Zingiberales</taxon>
        <taxon>Musaceae</taxon>
        <taxon>Ensete</taxon>
    </lineage>
</organism>
<dbReference type="AlphaFoldDB" id="A0A426XB08"/>
<accession>A0A426XB08</accession>
<comment type="caution">
    <text evidence="1">The sequence shown here is derived from an EMBL/GenBank/DDBJ whole genome shotgun (WGS) entry which is preliminary data.</text>
</comment>
<protein>
    <submittedName>
        <fullName evidence="1">Uncharacterized protein</fullName>
    </submittedName>
</protein>
<reference evidence="1 2" key="1">
    <citation type="journal article" date="2014" name="Agronomy (Basel)">
        <title>A Draft Genome Sequence for Ensete ventricosum, the Drought-Tolerant Tree Against Hunger.</title>
        <authorList>
            <person name="Harrison J."/>
            <person name="Moore K.A."/>
            <person name="Paszkiewicz K."/>
            <person name="Jones T."/>
            <person name="Grant M."/>
            <person name="Ambacheew D."/>
            <person name="Muzemil S."/>
            <person name="Studholme D.J."/>
        </authorList>
    </citation>
    <scope>NUCLEOTIDE SEQUENCE [LARGE SCALE GENOMIC DNA]</scope>
</reference>